<evidence type="ECO:0000313" key="1">
    <source>
        <dbReference type="EMBL" id="KZT76836.1"/>
    </source>
</evidence>
<name>A0A2Z6ZUB5_9LAMI</name>
<proteinExistence type="predicted"/>
<gene>
    <name evidence="1" type="ORF">F511_46139</name>
</gene>
<sequence length="158" mass="17651">MPRGPSSSRALVRVTCALAAQGRPTLAPLHAHACLSRFPTSRTCCANGRPLRVAVRLDVGCFLRARWLLDDRRSARWWPAYCRWGAQVGAAGCRKLCATLAGRDAHWLRNLAGARRAVARRWLHAASCAAAASFSWWWRRRRPPLRRSSGDVVTADFF</sequence>
<dbReference type="AlphaFoldDB" id="A0A2Z6ZUB5"/>
<protein>
    <submittedName>
        <fullName evidence="1">Uncharacterized protein</fullName>
    </submittedName>
</protein>
<dbReference type="EMBL" id="KV088999">
    <property type="protein sequence ID" value="KZT76836.1"/>
    <property type="molecule type" value="Genomic_DNA"/>
</dbReference>
<organism evidence="1 2">
    <name type="scientific">Dorcoceras hygrometricum</name>
    <dbReference type="NCBI Taxonomy" id="472368"/>
    <lineage>
        <taxon>Eukaryota</taxon>
        <taxon>Viridiplantae</taxon>
        <taxon>Streptophyta</taxon>
        <taxon>Embryophyta</taxon>
        <taxon>Tracheophyta</taxon>
        <taxon>Spermatophyta</taxon>
        <taxon>Magnoliopsida</taxon>
        <taxon>eudicotyledons</taxon>
        <taxon>Gunneridae</taxon>
        <taxon>Pentapetalae</taxon>
        <taxon>asterids</taxon>
        <taxon>lamiids</taxon>
        <taxon>Lamiales</taxon>
        <taxon>Gesneriaceae</taxon>
        <taxon>Didymocarpoideae</taxon>
        <taxon>Trichosporeae</taxon>
        <taxon>Loxocarpinae</taxon>
        <taxon>Dorcoceras</taxon>
    </lineage>
</organism>
<reference evidence="1 2" key="1">
    <citation type="journal article" date="2015" name="Proc. Natl. Acad. Sci. U.S.A.">
        <title>The resurrection genome of Boea hygrometrica: A blueprint for survival of dehydration.</title>
        <authorList>
            <person name="Xiao L."/>
            <person name="Yang G."/>
            <person name="Zhang L."/>
            <person name="Yang X."/>
            <person name="Zhao S."/>
            <person name="Ji Z."/>
            <person name="Zhou Q."/>
            <person name="Hu M."/>
            <person name="Wang Y."/>
            <person name="Chen M."/>
            <person name="Xu Y."/>
            <person name="Jin H."/>
            <person name="Xiao X."/>
            <person name="Hu G."/>
            <person name="Bao F."/>
            <person name="Hu Y."/>
            <person name="Wan P."/>
            <person name="Li L."/>
            <person name="Deng X."/>
            <person name="Kuang T."/>
            <person name="Xiang C."/>
            <person name="Zhu J.K."/>
            <person name="Oliver M.J."/>
            <person name="He Y."/>
        </authorList>
    </citation>
    <scope>NUCLEOTIDE SEQUENCE [LARGE SCALE GENOMIC DNA]</scope>
    <source>
        <strain evidence="2">cv. XS01</strain>
    </source>
</reference>
<dbReference type="Proteomes" id="UP000250235">
    <property type="component" value="Unassembled WGS sequence"/>
</dbReference>
<keyword evidence="2" id="KW-1185">Reference proteome</keyword>
<evidence type="ECO:0000313" key="2">
    <source>
        <dbReference type="Proteomes" id="UP000250235"/>
    </source>
</evidence>
<accession>A0A2Z6ZUB5</accession>